<keyword evidence="3" id="KW-1133">Transmembrane helix</keyword>
<reference evidence="4 5" key="1">
    <citation type="submission" date="2015-08" db="EMBL/GenBank/DDBJ databases">
        <title>Genomes of Isolates from Cabo Rojo, PR.</title>
        <authorList>
            <person name="Sanchez-Nieves R.L."/>
            <person name="Montalvo-Rodriguez R."/>
        </authorList>
    </citation>
    <scope>NUCLEOTIDE SEQUENCE [LARGE SCALE GENOMIC DNA]</scope>
    <source>
        <strain evidence="4 5">SL3</strain>
    </source>
</reference>
<feature type="transmembrane region" description="Helical" evidence="3">
    <location>
        <begin position="229"/>
        <end position="248"/>
    </location>
</feature>
<dbReference type="InterPro" id="IPR043130">
    <property type="entry name" value="CDP-OH_PTrfase_TM_dom"/>
</dbReference>
<comment type="caution">
    <text evidence="4">The sequence shown here is derived from an EMBL/GenBank/DDBJ whole genome shotgun (WGS) entry which is preliminary data.</text>
</comment>
<keyword evidence="5" id="KW-1185">Reference proteome</keyword>
<dbReference type="PATRIC" id="fig|1705562.3.peg.3030"/>
<protein>
    <submittedName>
        <fullName evidence="4">CDP-alcohol phosphatidyltransferase</fullName>
    </submittedName>
</protein>
<keyword evidence="3" id="KW-0472">Membrane</keyword>
<name>A0A0M9AN36_9EURY</name>
<evidence type="ECO:0000313" key="4">
    <source>
        <dbReference type="EMBL" id="KOX94205.1"/>
    </source>
</evidence>
<feature type="transmembrane region" description="Helical" evidence="3">
    <location>
        <begin position="164"/>
        <end position="181"/>
    </location>
</feature>
<evidence type="ECO:0000313" key="5">
    <source>
        <dbReference type="Proteomes" id="UP000037729"/>
    </source>
</evidence>
<dbReference type="InterPro" id="IPR000462">
    <property type="entry name" value="CDP-OH_P_trans"/>
</dbReference>
<dbReference type="PROSITE" id="PS00379">
    <property type="entry name" value="CDP_ALCOHOL_P_TRANSF"/>
    <property type="match status" value="1"/>
</dbReference>
<dbReference type="STRING" id="1705562.AMS69_09615"/>
<evidence type="ECO:0000256" key="2">
    <source>
        <dbReference type="RuleBase" id="RU003750"/>
    </source>
</evidence>
<evidence type="ECO:0000256" key="1">
    <source>
        <dbReference type="ARBA" id="ARBA00022679"/>
    </source>
</evidence>
<dbReference type="EMBL" id="LIUF01000002">
    <property type="protein sequence ID" value="KOX94205.1"/>
    <property type="molecule type" value="Genomic_DNA"/>
</dbReference>
<feature type="transmembrane region" description="Helical" evidence="3">
    <location>
        <begin position="201"/>
        <end position="223"/>
    </location>
</feature>
<gene>
    <name evidence="4" type="ORF">AMS69_09615</name>
</gene>
<proteinExistence type="inferred from homology"/>
<accession>A0A0M9AN36</accession>
<dbReference type="Gene3D" id="1.20.120.1760">
    <property type="match status" value="1"/>
</dbReference>
<dbReference type="OrthoDB" id="331608at2157"/>
<dbReference type="GO" id="GO:0016780">
    <property type="term" value="F:phosphotransferase activity, for other substituted phosphate groups"/>
    <property type="evidence" value="ECO:0007669"/>
    <property type="project" value="InterPro"/>
</dbReference>
<dbReference type="RefSeq" id="WP_053967878.1">
    <property type="nucleotide sequence ID" value="NZ_LIUF01000002.1"/>
</dbReference>
<feature type="transmembrane region" description="Helical" evidence="3">
    <location>
        <begin position="12"/>
        <end position="32"/>
    </location>
</feature>
<dbReference type="InterPro" id="IPR048254">
    <property type="entry name" value="CDP_ALCOHOL_P_TRANSF_CS"/>
</dbReference>
<dbReference type="GO" id="GO:0016020">
    <property type="term" value="C:membrane"/>
    <property type="evidence" value="ECO:0007669"/>
    <property type="project" value="InterPro"/>
</dbReference>
<dbReference type="Pfam" id="PF01066">
    <property type="entry name" value="CDP-OH_P_transf"/>
    <property type="match status" value="1"/>
</dbReference>
<evidence type="ECO:0000256" key="3">
    <source>
        <dbReference type="SAM" id="Phobius"/>
    </source>
</evidence>
<comment type="similarity">
    <text evidence="2">Belongs to the CDP-alcohol phosphatidyltransferase class-I family.</text>
</comment>
<keyword evidence="1 2" id="KW-0808">Transferase</keyword>
<sequence length="257" mass="27915">MAEQHGDGAIPVELSVIGGFVIAGIVGVLFPADAMTHWLFHPAVVAGCCWAGQLWYVGRTVSVTPATGDPWRYTFGIANTVTLLRGGLYAVVAGFLVVPVTTELVWVPAACYGAGVVLDRLDGTVARTVGKQTQLGTRLDMAFDTFGFVVAPLVAVLWGQLPALYLSLSAARYVYVAGIRWRRYRNRPVFERPDSNLGKYLAGVQMAFITAALVPTAPTGLVFRLTPVVIAPSLMVFLRDFLVASGRLPREWFDRQR</sequence>
<organism evidence="4 5">
    <name type="scientific">Haloarcula rubripromontorii</name>
    <dbReference type="NCBI Taxonomy" id="1705562"/>
    <lineage>
        <taxon>Archaea</taxon>
        <taxon>Methanobacteriati</taxon>
        <taxon>Methanobacteriota</taxon>
        <taxon>Stenosarchaea group</taxon>
        <taxon>Halobacteria</taxon>
        <taxon>Halobacteriales</taxon>
        <taxon>Haloarculaceae</taxon>
        <taxon>Haloarcula</taxon>
    </lineage>
</organism>
<dbReference type="GO" id="GO:0008654">
    <property type="term" value="P:phospholipid biosynthetic process"/>
    <property type="evidence" value="ECO:0007669"/>
    <property type="project" value="InterPro"/>
</dbReference>
<keyword evidence="3" id="KW-0812">Transmembrane</keyword>
<dbReference type="Proteomes" id="UP000037729">
    <property type="component" value="Unassembled WGS sequence"/>
</dbReference>
<dbReference type="AlphaFoldDB" id="A0A0M9AN36"/>